<keyword evidence="1" id="KW-1133">Transmembrane helix</keyword>
<feature type="transmembrane region" description="Helical" evidence="1">
    <location>
        <begin position="101"/>
        <end position="122"/>
    </location>
</feature>
<protein>
    <submittedName>
        <fullName evidence="2">Uncharacterized protein</fullName>
    </submittedName>
</protein>
<feature type="transmembrane region" description="Helical" evidence="1">
    <location>
        <begin position="128"/>
        <end position="149"/>
    </location>
</feature>
<dbReference type="KEGG" id="pdh:B9T62_34325"/>
<dbReference type="AlphaFoldDB" id="A0A2Z2KHJ5"/>
<evidence type="ECO:0000256" key="1">
    <source>
        <dbReference type="SAM" id="Phobius"/>
    </source>
</evidence>
<feature type="transmembrane region" description="Helical" evidence="1">
    <location>
        <begin position="12"/>
        <end position="36"/>
    </location>
</feature>
<evidence type="ECO:0000313" key="3">
    <source>
        <dbReference type="Proteomes" id="UP000249890"/>
    </source>
</evidence>
<name>A0A2Z2KHJ5_9BACL</name>
<gene>
    <name evidence="2" type="ORF">B9T62_34325</name>
</gene>
<dbReference type="EMBL" id="CP021780">
    <property type="protein sequence ID" value="ASA25367.1"/>
    <property type="molecule type" value="Genomic_DNA"/>
</dbReference>
<feature type="transmembrane region" description="Helical" evidence="1">
    <location>
        <begin position="58"/>
        <end position="81"/>
    </location>
</feature>
<keyword evidence="3" id="KW-1185">Reference proteome</keyword>
<reference evidence="2 3" key="1">
    <citation type="submission" date="2017-06" db="EMBL/GenBank/DDBJ databases">
        <title>Complete genome sequence of Paenibacillus donghaensis KCTC 13049T isolated from East Sea sediment, South Korea.</title>
        <authorList>
            <person name="Jung B.K."/>
            <person name="Hong S.-J."/>
            <person name="Shin J.-H."/>
        </authorList>
    </citation>
    <scope>NUCLEOTIDE SEQUENCE [LARGE SCALE GENOMIC DNA]</scope>
    <source>
        <strain evidence="2 3">KCTC 13049</strain>
    </source>
</reference>
<evidence type="ECO:0000313" key="2">
    <source>
        <dbReference type="EMBL" id="ASA25367.1"/>
    </source>
</evidence>
<dbReference type="OrthoDB" id="1909107at2"/>
<dbReference type="Proteomes" id="UP000249890">
    <property type="component" value="Chromosome"/>
</dbReference>
<accession>A0A2Z2KHJ5</accession>
<proteinExistence type="predicted"/>
<keyword evidence="1" id="KW-0472">Membrane</keyword>
<keyword evidence="1" id="KW-0812">Transmembrane</keyword>
<organism evidence="2 3">
    <name type="scientific">Paenibacillus donghaensis</name>
    <dbReference type="NCBI Taxonomy" id="414771"/>
    <lineage>
        <taxon>Bacteria</taxon>
        <taxon>Bacillati</taxon>
        <taxon>Bacillota</taxon>
        <taxon>Bacilli</taxon>
        <taxon>Bacillales</taxon>
        <taxon>Paenibacillaceae</taxon>
        <taxon>Paenibacillus</taxon>
    </lineage>
</organism>
<sequence>MGMVRKQARPFAVILLYILQAFLGIGAVAGGVGLVIDPSGEAIGIPVSVLERSPFPNFFIPGILLFLVFGLLPLLVLYGLVARKQWRWADLLNPFKELYSVWALSLYIGFGQIIWIMVQTYMLNSVSVIHLVYMSLGLLIQVVTLLPVVQRYFLLDGVVKKD</sequence>